<evidence type="ECO:0000313" key="3">
    <source>
        <dbReference type="EMBL" id="GES78274.1"/>
    </source>
</evidence>
<dbReference type="OrthoDB" id="2489729at2759"/>
<evidence type="ECO:0000313" key="4">
    <source>
        <dbReference type="Proteomes" id="UP000247702"/>
    </source>
</evidence>
<feature type="compositionally biased region" description="Polar residues" evidence="1">
    <location>
        <begin position="74"/>
        <end position="97"/>
    </location>
</feature>
<keyword evidence="4" id="KW-1185">Reference proteome</keyword>
<organism evidence="2 4">
    <name type="scientific">Rhizophagus clarus</name>
    <dbReference type="NCBI Taxonomy" id="94130"/>
    <lineage>
        <taxon>Eukaryota</taxon>
        <taxon>Fungi</taxon>
        <taxon>Fungi incertae sedis</taxon>
        <taxon>Mucoromycota</taxon>
        <taxon>Glomeromycotina</taxon>
        <taxon>Glomeromycetes</taxon>
        <taxon>Glomerales</taxon>
        <taxon>Glomeraceae</taxon>
        <taxon>Rhizophagus</taxon>
    </lineage>
</organism>
<feature type="compositionally biased region" description="Basic and acidic residues" evidence="1">
    <location>
        <begin position="113"/>
        <end position="124"/>
    </location>
</feature>
<sequence>MSINVDMLDTNSIGSYDDEILATPSRNITPIPVTPLTKKTCKEKKKALQLQTPSKLDEKVVPTFSAEFPEYTPSKPSDSKTVTFNQSTLSPPSTLYKQQLKRDSKPQSTPIDNGKKLKQKETDNNSKNRNVIITGYIPQDQEQAQLLDLVVYDILAKWDNYTLLANLGRWGKVISVSTRVHKKYLSARVRLIPDHECLKCYNRGDWTVNLGGIPVRWFSASWNLSERKQREKFQAVVYNLPEDMTDASLFPNGRPYQFLLDSGIKSFKIVKEVDGSRKLIGYFDIWDHVSTRINNPQLWNDVRISWCRYSTPNFKNLRRPARIGNAEKSSGTPKGSNSSFSGFNTNNRKNDQNKTPKSGCSTKKIDHSRNAQSKKPDVKNLIAGLKALLKYYV</sequence>
<feature type="region of interest" description="Disordered" evidence="1">
    <location>
        <begin position="69"/>
        <end position="124"/>
    </location>
</feature>
<gene>
    <name evidence="3" type="ORF">RCL2_000558400</name>
    <name evidence="2" type="ORF">RclHR1_01440001</name>
</gene>
<feature type="compositionally biased region" description="Low complexity" evidence="1">
    <location>
        <begin position="335"/>
        <end position="347"/>
    </location>
</feature>
<dbReference type="Proteomes" id="UP000615446">
    <property type="component" value="Unassembled WGS sequence"/>
</dbReference>
<protein>
    <submittedName>
        <fullName evidence="2">Uncharacterized protein</fullName>
    </submittedName>
</protein>
<dbReference type="Proteomes" id="UP000247702">
    <property type="component" value="Unassembled WGS sequence"/>
</dbReference>
<evidence type="ECO:0000313" key="2">
    <source>
        <dbReference type="EMBL" id="GBB87886.1"/>
    </source>
</evidence>
<comment type="caution">
    <text evidence="2">The sequence shown here is derived from an EMBL/GenBank/DDBJ whole genome shotgun (WGS) entry which is preliminary data.</text>
</comment>
<reference evidence="3" key="2">
    <citation type="submission" date="2019-10" db="EMBL/GenBank/DDBJ databases">
        <title>Conservation and host-specific expression of non-tandemly repeated heterogenous ribosome RNA gene in arbuscular mycorrhizal fungi.</title>
        <authorList>
            <person name="Maeda T."/>
            <person name="Kobayashi Y."/>
            <person name="Nakagawa T."/>
            <person name="Ezawa T."/>
            <person name="Yamaguchi K."/>
            <person name="Bino T."/>
            <person name="Nishimoto Y."/>
            <person name="Shigenobu S."/>
            <person name="Kawaguchi M."/>
        </authorList>
    </citation>
    <scope>NUCLEOTIDE SEQUENCE</scope>
    <source>
        <strain evidence="3">HR1</strain>
    </source>
</reference>
<proteinExistence type="predicted"/>
<dbReference type="EMBL" id="BLAL01000036">
    <property type="protein sequence ID" value="GES78274.1"/>
    <property type="molecule type" value="Genomic_DNA"/>
</dbReference>
<name>A0A2Z6R523_9GLOM</name>
<evidence type="ECO:0000256" key="1">
    <source>
        <dbReference type="SAM" id="MobiDB-lite"/>
    </source>
</evidence>
<reference evidence="2 4" key="1">
    <citation type="submission" date="2017-11" db="EMBL/GenBank/DDBJ databases">
        <title>The genome of Rhizophagus clarus HR1 reveals common genetic basis of auxotrophy among arbuscular mycorrhizal fungi.</title>
        <authorList>
            <person name="Kobayashi Y."/>
        </authorList>
    </citation>
    <scope>NUCLEOTIDE SEQUENCE [LARGE SCALE GENOMIC DNA]</scope>
    <source>
        <strain evidence="2 4">HR1</strain>
    </source>
</reference>
<dbReference type="AlphaFoldDB" id="A0A2Z6R523"/>
<accession>A0A2Z6R523</accession>
<feature type="region of interest" description="Disordered" evidence="1">
    <location>
        <begin position="320"/>
        <end position="376"/>
    </location>
</feature>
<dbReference type="EMBL" id="BEXD01000491">
    <property type="protein sequence ID" value="GBB87886.1"/>
    <property type="molecule type" value="Genomic_DNA"/>
</dbReference>
<feature type="compositionally biased region" description="Basic and acidic residues" evidence="1">
    <location>
        <begin position="363"/>
        <end position="376"/>
    </location>
</feature>